<evidence type="ECO:0000313" key="7">
    <source>
        <dbReference type="Proteomes" id="UP000628669"/>
    </source>
</evidence>
<dbReference type="InterPro" id="IPR036249">
    <property type="entry name" value="Thioredoxin-like_sf"/>
</dbReference>
<dbReference type="PROSITE" id="PS51352">
    <property type="entry name" value="THIOREDOXIN_2"/>
    <property type="match status" value="1"/>
</dbReference>
<dbReference type="PANTHER" id="PTHR42852">
    <property type="entry name" value="THIOL:DISULFIDE INTERCHANGE PROTEIN DSBE"/>
    <property type="match status" value="1"/>
</dbReference>
<keyword evidence="2" id="KW-0201">Cytochrome c-type biogenesis</keyword>
<evidence type="ECO:0000256" key="4">
    <source>
        <dbReference type="ARBA" id="ARBA00023284"/>
    </source>
</evidence>
<proteinExistence type="predicted"/>
<dbReference type="Proteomes" id="UP000628669">
    <property type="component" value="Unassembled WGS sequence"/>
</dbReference>
<comment type="subcellular location">
    <subcellularLocation>
        <location evidence="1">Cell envelope</location>
    </subcellularLocation>
</comment>
<dbReference type="Gene3D" id="3.40.30.10">
    <property type="entry name" value="Glutaredoxin"/>
    <property type="match status" value="1"/>
</dbReference>
<keyword evidence="7" id="KW-1185">Reference proteome</keyword>
<evidence type="ECO:0000313" key="6">
    <source>
        <dbReference type="EMBL" id="MBK1896139.1"/>
    </source>
</evidence>
<dbReference type="CDD" id="cd02966">
    <property type="entry name" value="TlpA_like_family"/>
    <property type="match status" value="1"/>
</dbReference>
<gene>
    <name evidence="6" type="ORF">JHL15_10280</name>
</gene>
<dbReference type="PROSITE" id="PS51257">
    <property type="entry name" value="PROKAR_LIPOPROTEIN"/>
    <property type="match status" value="1"/>
</dbReference>
<dbReference type="InterPro" id="IPR025380">
    <property type="entry name" value="DUF4369"/>
</dbReference>
<dbReference type="SUPFAM" id="SSF52833">
    <property type="entry name" value="Thioredoxin-like"/>
    <property type="match status" value="1"/>
</dbReference>
<reference evidence="7" key="1">
    <citation type="submission" date="2021-01" db="EMBL/GenBank/DDBJ databases">
        <title>Genome public.</title>
        <authorList>
            <person name="Liu C."/>
            <person name="Sun Q."/>
        </authorList>
    </citation>
    <scope>NUCLEOTIDE SEQUENCE [LARGE SCALE GENOMIC DNA]</scope>
    <source>
        <strain evidence="7">YIM B02567</strain>
    </source>
</reference>
<keyword evidence="4" id="KW-0676">Redox-active center</keyword>
<dbReference type="InterPro" id="IPR013766">
    <property type="entry name" value="Thioredoxin_domain"/>
</dbReference>
<dbReference type="Pfam" id="PF13905">
    <property type="entry name" value="Thioredoxin_8"/>
    <property type="match status" value="1"/>
</dbReference>
<dbReference type="PROSITE" id="PS00194">
    <property type="entry name" value="THIOREDOXIN_1"/>
    <property type="match status" value="1"/>
</dbReference>
<evidence type="ECO:0000259" key="5">
    <source>
        <dbReference type="PROSITE" id="PS51352"/>
    </source>
</evidence>
<dbReference type="InterPro" id="IPR017937">
    <property type="entry name" value="Thioredoxin_CS"/>
</dbReference>
<dbReference type="PANTHER" id="PTHR42852:SF6">
    <property type="entry name" value="THIOL:DISULFIDE INTERCHANGE PROTEIN DSBE"/>
    <property type="match status" value="1"/>
</dbReference>
<dbReference type="RefSeq" id="WP_200245546.1">
    <property type="nucleotide sequence ID" value="NZ_JAENHK010000010.1"/>
</dbReference>
<dbReference type="EMBL" id="JAENHK010000010">
    <property type="protein sequence ID" value="MBK1896139.1"/>
    <property type="molecule type" value="Genomic_DNA"/>
</dbReference>
<evidence type="ECO:0000256" key="3">
    <source>
        <dbReference type="ARBA" id="ARBA00023157"/>
    </source>
</evidence>
<feature type="domain" description="Thioredoxin" evidence="5">
    <location>
        <begin position="225"/>
        <end position="370"/>
    </location>
</feature>
<sequence length="370" mass="43178">MKFFFLFAIILSFAIYSCSKKKEQHATIIEGYISNLPDGVLYVYEDDSSNRIDSVTTKNGKFHLNHKWNIKNNSSYLGLDHKDKNGITRSFSFPTHANYKGAPWESQFFMSDSRILINGTLKDFNPKGMMLQSKYKLVSSPSIISGKQTDALYNIDTDLFEGKTTNDKINLIQEKIKKYPYSYHLLFQIEKNKNNFTPDQLQTFLLSFQQDVINSLTYKQLLTYNKKIFNQENIKLPLLVDDKGNKTNILNPAYKTHLIIFWASWCGPCRKEIPLLKKNYTRKNHSIEFISISIDSNRNSWYKALKDENMTWKQLIITQENENSTYEDLQIKFKLNKAIPYTVMVDNKMNILFQSTGLSSEKEIENMILK</sequence>
<protein>
    <submittedName>
        <fullName evidence="6">AhpC/TSA family protein</fullName>
    </submittedName>
</protein>
<accession>A0ABS1FUM8</accession>
<dbReference type="InterPro" id="IPR012336">
    <property type="entry name" value="Thioredoxin-like_fold"/>
</dbReference>
<keyword evidence="3" id="KW-1015">Disulfide bond</keyword>
<comment type="caution">
    <text evidence="6">The sequence shown here is derived from an EMBL/GenBank/DDBJ whole genome shotgun (WGS) entry which is preliminary data.</text>
</comment>
<evidence type="ECO:0000256" key="1">
    <source>
        <dbReference type="ARBA" id="ARBA00004196"/>
    </source>
</evidence>
<evidence type="ECO:0000256" key="2">
    <source>
        <dbReference type="ARBA" id="ARBA00022748"/>
    </source>
</evidence>
<name>A0ABS1FUM8_9FLAO</name>
<organism evidence="6 7">
    <name type="scientific">Chryseobacterium paridis</name>
    <dbReference type="NCBI Taxonomy" id="2800328"/>
    <lineage>
        <taxon>Bacteria</taxon>
        <taxon>Pseudomonadati</taxon>
        <taxon>Bacteroidota</taxon>
        <taxon>Flavobacteriia</taxon>
        <taxon>Flavobacteriales</taxon>
        <taxon>Weeksellaceae</taxon>
        <taxon>Chryseobacterium group</taxon>
        <taxon>Chryseobacterium</taxon>
    </lineage>
</organism>
<dbReference type="Pfam" id="PF14289">
    <property type="entry name" value="DUF4369"/>
    <property type="match status" value="1"/>
</dbReference>
<dbReference type="InterPro" id="IPR050553">
    <property type="entry name" value="Thioredoxin_ResA/DsbE_sf"/>
</dbReference>